<reference evidence="2" key="1">
    <citation type="submission" date="2020-07" db="EMBL/GenBank/DDBJ databases">
        <authorList>
            <person name="Pettersson B.M.F."/>
            <person name="Behra P.R.K."/>
            <person name="Ramesh M."/>
            <person name="Das S."/>
            <person name="Dasgupta S."/>
            <person name="Kirsebom L.A."/>
        </authorList>
    </citation>
    <scope>NUCLEOTIDE SEQUENCE</scope>
    <source>
        <strain evidence="2">DSM 44838</strain>
    </source>
</reference>
<dbReference type="PANTHER" id="PTHR22683:SF41">
    <property type="entry name" value="DNA TRANSLOCASE FTSK"/>
    <property type="match status" value="1"/>
</dbReference>
<gene>
    <name evidence="2" type="ORF">H7K45_27925</name>
</gene>
<evidence type="ECO:0000313" key="2">
    <source>
        <dbReference type="EMBL" id="MCV7424380.1"/>
    </source>
</evidence>
<accession>A0A9X2ZA37</accession>
<proteinExistence type="predicted"/>
<feature type="domain" description="FtsK gamma" evidence="1">
    <location>
        <begin position="299"/>
        <end position="364"/>
    </location>
</feature>
<dbReference type="SUPFAM" id="SSF46785">
    <property type="entry name" value="Winged helix' DNA-binding domain"/>
    <property type="match status" value="1"/>
</dbReference>
<dbReference type="RefSeq" id="WP_263999446.1">
    <property type="nucleotide sequence ID" value="NZ_JACKVK010000014.1"/>
</dbReference>
<organism evidence="2 3">
    <name type="scientific">Mycobacterium yunnanensis</name>
    <dbReference type="NCBI Taxonomy" id="368477"/>
    <lineage>
        <taxon>Bacteria</taxon>
        <taxon>Bacillati</taxon>
        <taxon>Actinomycetota</taxon>
        <taxon>Actinomycetes</taxon>
        <taxon>Mycobacteriales</taxon>
        <taxon>Mycobacteriaceae</taxon>
        <taxon>Mycobacterium</taxon>
    </lineage>
</organism>
<evidence type="ECO:0000313" key="3">
    <source>
        <dbReference type="Proteomes" id="UP001141629"/>
    </source>
</evidence>
<comment type="caution">
    <text evidence="2">The sequence shown here is derived from an EMBL/GenBank/DDBJ whole genome shotgun (WGS) entry which is preliminary data.</text>
</comment>
<dbReference type="InterPro" id="IPR050206">
    <property type="entry name" value="FtsK/SpoIIIE/SftA"/>
</dbReference>
<protein>
    <submittedName>
        <fullName evidence="2">DNA translocase FtsK</fullName>
    </submittedName>
</protein>
<keyword evidence="3" id="KW-1185">Reference proteome</keyword>
<dbReference type="Proteomes" id="UP001141629">
    <property type="component" value="Unassembled WGS sequence"/>
</dbReference>
<dbReference type="PANTHER" id="PTHR22683">
    <property type="entry name" value="SPORULATION PROTEIN RELATED"/>
    <property type="match status" value="1"/>
</dbReference>
<dbReference type="InterPro" id="IPR036390">
    <property type="entry name" value="WH_DNA-bd_sf"/>
</dbReference>
<reference evidence="2" key="2">
    <citation type="journal article" date="2022" name="BMC Genomics">
        <title>Comparative genome analysis of mycobacteria focusing on tRNA and non-coding RNA.</title>
        <authorList>
            <person name="Behra P.R.K."/>
            <person name="Pettersson B.M.F."/>
            <person name="Ramesh M."/>
            <person name="Das S."/>
            <person name="Dasgupta S."/>
            <person name="Kirsebom L.A."/>
        </authorList>
    </citation>
    <scope>NUCLEOTIDE SEQUENCE</scope>
    <source>
        <strain evidence="2">DSM 44838</strain>
    </source>
</reference>
<dbReference type="SMART" id="SM00843">
    <property type="entry name" value="Ftsk_gamma"/>
    <property type="match status" value="1"/>
</dbReference>
<sequence>MTITIATSRLIETLTDALQTADDIVGGVHIATQRGPFGDEPGDRDLMTATSTNRFVIGHTWIPVDGNVVPSVWPVESTKTVLAICKSLAQKGKDHTVDIDMVTAPPPEDAEPGDHPGWTVTLSETPALFESDTEFQFRAHHEGKFPVAMARKVMSGLSTAEDVVDSPLTQWGPSVLAPLVAVAKRRKSPMMFFRSDLSWVQVVQIGDTWLGAAFPIRPMPGESSAQPSIEPVLNDATDRLRDTLADMKADGVTVTVDDPKGPLGQAVSAVAEALRDGSGVMMGRVDPELSDDESAEEPAGGRDELLRQAVELVVSTGFASPSMLQRKLAIGYARANTLLDDLHTAGIVGPAEGSKARTVGYRTNQVSQALTALRAAGGAQ</sequence>
<dbReference type="Gene3D" id="1.10.10.10">
    <property type="entry name" value="Winged helix-like DNA-binding domain superfamily/Winged helix DNA-binding domain"/>
    <property type="match status" value="1"/>
</dbReference>
<dbReference type="AlphaFoldDB" id="A0A9X2ZA37"/>
<dbReference type="InterPro" id="IPR018541">
    <property type="entry name" value="Ftsk_gamma"/>
</dbReference>
<dbReference type="InterPro" id="IPR036388">
    <property type="entry name" value="WH-like_DNA-bd_sf"/>
</dbReference>
<dbReference type="Pfam" id="PF09397">
    <property type="entry name" value="FtsK_gamma"/>
    <property type="match status" value="1"/>
</dbReference>
<name>A0A9X2ZA37_9MYCO</name>
<dbReference type="EMBL" id="JACKVK010000014">
    <property type="protein sequence ID" value="MCV7424380.1"/>
    <property type="molecule type" value="Genomic_DNA"/>
</dbReference>
<evidence type="ECO:0000259" key="1">
    <source>
        <dbReference type="SMART" id="SM00843"/>
    </source>
</evidence>